<feature type="domain" description="Alanine dehydrogenase/pyridine nucleotide transhydrogenase NAD(H)-binding" evidence="4">
    <location>
        <begin position="149"/>
        <end position="296"/>
    </location>
</feature>
<dbReference type="GO" id="GO:0000286">
    <property type="term" value="F:alanine dehydrogenase activity"/>
    <property type="evidence" value="ECO:0007669"/>
    <property type="project" value="UniProtKB-EC"/>
</dbReference>
<name>A0A3B0Z0K7_9ZZZZ</name>
<evidence type="ECO:0000256" key="3">
    <source>
        <dbReference type="ARBA" id="ARBA00023002"/>
    </source>
</evidence>
<evidence type="ECO:0000256" key="2">
    <source>
        <dbReference type="ARBA" id="ARBA00012897"/>
    </source>
</evidence>
<dbReference type="PANTHER" id="PTHR42795:SF1">
    <property type="entry name" value="ALANINE DEHYDROGENASE"/>
    <property type="match status" value="1"/>
</dbReference>
<proteinExistence type="inferred from homology"/>
<comment type="similarity">
    <text evidence="1">Belongs to the AlaDH/PNT family.</text>
</comment>
<dbReference type="InterPro" id="IPR036291">
    <property type="entry name" value="NAD(P)-bd_dom_sf"/>
</dbReference>
<dbReference type="SUPFAM" id="SSF51735">
    <property type="entry name" value="NAD(P)-binding Rossmann-fold domains"/>
    <property type="match status" value="1"/>
</dbReference>
<feature type="domain" description="Alanine dehydrogenase/pyridine nucleotide transhydrogenase N-terminal" evidence="5">
    <location>
        <begin position="4"/>
        <end position="137"/>
    </location>
</feature>
<dbReference type="GO" id="GO:0042853">
    <property type="term" value="P:L-alanine catabolic process"/>
    <property type="evidence" value="ECO:0007669"/>
    <property type="project" value="InterPro"/>
</dbReference>
<sequence length="357" mass="36990">MDIGVPREIKPLEGRVGLVPDACSELVASGHSVFVESGAGLQSGYTDDQYRAAGASLRDSAAELYESAELIVKVKEPVEGDLLHLHREHILFSYLHLAAAPELTQRLLDIGLTAIAFETVQDDAGFLPLLAPMSDIAGKLAVQLGTGLLHAPPGGKGLLLGGAPGAERGHVVVIGAGVAGGASVCVAAALGAQVTVFDRKRERLEAMREVGNNVTALYAWPDLIEAAVVDADLVIGAVLIPGTKAPHVVSAAQVSRMSAGSVIVDISVDQGGCIETTRPTDYRTPTYRVNDVVHLAVTNLPGAVPKTASQALSAALSPFLLPLAEGKLEELAALQRGINLSAGELRHPALLSASESK</sequence>
<dbReference type="EMBL" id="UOFN01000137">
    <property type="protein sequence ID" value="VAW81002.1"/>
    <property type="molecule type" value="Genomic_DNA"/>
</dbReference>
<reference evidence="6" key="1">
    <citation type="submission" date="2018-06" db="EMBL/GenBank/DDBJ databases">
        <authorList>
            <person name="Zhirakovskaya E."/>
        </authorList>
    </citation>
    <scope>NUCLEOTIDE SEQUENCE</scope>
</reference>
<dbReference type="EC" id="1.4.1.1" evidence="2"/>
<dbReference type="Pfam" id="PF05222">
    <property type="entry name" value="AlaDh_PNT_N"/>
    <property type="match status" value="1"/>
</dbReference>
<evidence type="ECO:0000259" key="4">
    <source>
        <dbReference type="SMART" id="SM01002"/>
    </source>
</evidence>
<dbReference type="Pfam" id="PF01262">
    <property type="entry name" value="AlaDh_PNT_C"/>
    <property type="match status" value="1"/>
</dbReference>
<dbReference type="GO" id="GO:0005886">
    <property type="term" value="C:plasma membrane"/>
    <property type="evidence" value="ECO:0007669"/>
    <property type="project" value="TreeGrafter"/>
</dbReference>
<dbReference type="InterPro" id="IPR008141">
    <property type="entry name" value="Ala_DH"/>
</dbReference>
<evidence type="ECO:0000313" key="6">
    <source>
        <dbReference type="EMBL" id="VAW81002.1"/>
    </source>
</evidence>
<gene>
    <name evidence="6" type="ORF">MNBD_GAMMA15-368</name>
</gene>
<accession>A0A3B0Z0K7</accession>
<dbReference type="SMART" id="SM01003">
    <property type="entry name" value="AlaDh_PNT_N"/>
    <property type="match status" value="1"/>
</dbReference>
<dbReference type="CDD" id="cd05305">
    <property type="entry name" value="L-AlaDH"/>
    <property type="match status" value="1"/>
</dbReference>
<dbReference type="Gene3D" id="3.40.50.720">
    <property type="entry name" value="NAD(P)-binding Rossmann-like Domain"/>
    <property type="match status" value="2"/>
</dbReference>
<dbReference type="SMART" id="SM01002">
    <property type="entry name" value="AlaDh_PNT_C"/>
    <property type="match status" value="1"/>
</dbReference>
<dbReference type="AlphaFoldDB" id="A0A3B0Z0K7"/>
<evidence type="ECO:0000256" key="1">
    <source>
        <dbReference type="ARBA" id="ARBA00005689"/>
    </source>
</evidence>
<dbReference type="InterPro" id="IPR007886">
    <property type="entry name" value="AlaDH/PNT_N"/>
</dbReference>
<keyword evidence="3 6" id="KW-0560">Oxidoreductase</keyword>
<organism evidence="6">
    <name type="scientific">hydrothermal vent metagenome</name>
    <dbReference type="NCBI Taxonomy" id="652676"/>
    <lineage>
        <taxon>unclassified sequences</taxon>
        <taxon>metagenomes</taxon>
        <taxon>ecological metagenomes</taxon>
    </lineage>
</organism>
<dbReference type="InterPro" id="IPR007698">
    <property type="entry name" value="AlaDH/PNT_NAD(H)-bd"/>
</dbReference>
<dbReference type="PANTHER" id="PTHR42795">
    <property type="entry name" value="ALANINE DEHYDROGENASE"/>
    <property type="match status" value="1"/>
</dbReference>
<protein>
    <recommendedName>
        <fullName evidence="2">alanine dehydrogenase</fullName>
        <ecNumber evidence="2">1.4.1.1</ecNumber>
    </recommendedName>
</protein>
<dbReference type="SUPFAM" id="SSF52283">
    <property type="entry name" value="Formate/glycerate dehydrogenase catalytic domain-like"/>
    <property type="match status" value="1"/>
</dbReference>
<evidence type="ECO:0000259" key="5">
    <source>
        <dbReference type="SMART" id="SM01003"/>
    </source>
</evidence>